<dbReference type="InterPro" id="IPR004143">
    <property type="entry name" value="BPL_LPL_catalytic"/>
</dbReference>
<dbReference type="InterPro" id="IPR019491">
    <property type="entry name" value="Lipoate_protein_ligase_C"/>
</dbReference>
<evidence type="ECO:0000256" key="5">
    <source>
        <dbReference type="ARBA" id="ARBA00022741"/>
    </source>
</evidence>
<dbReference type="EC" id="6.3.1.20" evidence="3"/>
<keyword evidence="4 9" id="KW-0436">Ligase</keyword>
<gene>
    <name evidence="9" type="primary">lplJ_1</name>
    <name evidence="9" type="ORF">SDC9_18284</name>
</gene>
<comment type="caution">
    <text evidence="9">The sequence shown here is derived from an EMBL/GenBank/DDBJ whole genome shotgun (WGS) entry which is preliminary data.</text>
</comment>
<accession>A0A644U0Q4</accession>
<dbReference type="UniPathway" id="UPA00537">
    <property type="reaction ID" value="UER00594"/>
</dbReference>
<evidence type="ECO:0000256" key="2">
    <source>
        <dbReference type="ARBA" id="ARBA00005124"/>
    </source>
</evidence>
<evidence type="ECO:0000259" key="8">
    <source>
        <dbReference type="PROSITE" id="PS51733"/>
    </source>
</evidence>
<feature type="domain" description="BPL/LPL catalytic" evidence="8">
    <location>
        <begin position="24"/>
        <end position="205"/>
    </location>
</feature>
<dbReference type="GO" id="GO:0005524">
    <property type="term" value="F:ATP binding"/>
    <property type="evidence" value="ECO:0007669"/>
    <property type="project" value="UniProtKB-KW"/>
</dbReference>
<evidence type="ECO:0000256" key="6">
    <source>
        <dbReference type="ARBA" id="ARBA00022840"/>
    </source>
</evidence>
<organism evidence="9">
    <name type="scientific">bioreactor metagenome</name>
    <dbReference type="NCBI Taxonomy" id="1076179"/>
    <lineage>
        <taxon>unclassified sequences</taxon>
        <taxon>metagenomes</taxon>
        <taxon>ecological metagenomes</taxon>
    </lineage>
</organism>
<dbReference type="NCBIfam" id="TIGR00545">
    <property type="entry name" value="lipoyltrans"/>
    <property type="match status" value="1"/>
</dbReference>
<dbReference type="GO" id="GO:0017118">
    <property type="term" value="F:lipoyltransferase activity"/>
    <property type="evidence" value="ECO:0007669"/>
    <property type="project" value="TreeGrafter"/>
</dbReference>
<comment type="catalytic activity">
    <reaction evidence="7">
        <text>L-lysyl-[lipoyl-carrier protein] + (R)-lipoate + ATP = N(6)-[(R)-lipoyl]-L-lysyl-[lipoyl-carrier protein] + AMP + diphosphate + H(+)</text>
        <dbReference type="Rhea" id="RHEA:49288"/>
        <dbReference type="Rhea" id="RHEA-COMP:10500"/>
        <dbReference type="Rhea" id="RHEA-COMP:10502"/>
        <dbReference type="ChEBI" id="CHEBI:15378"/>
        <dbReference type="ChEBI" id="CHEBI:29969"/>
        <dbReference type="ChEBI" id="CHEBI:30616"/>
        <dbReference type="ChEBI" id="CHEBI:33019"/>
        <dbReference type="ChEBI" id="CHEBI:83088"/>
        <dbReference type="ChEBI" id="CHEBI:83099"/>
        <dbReference type="ChEBI" id="CHEBI:456215"/>
        <dbReference type="EC" id="6.3.1.20"/>
    </reaction>
</comment>
<evidence type="ECO:0000256" key="4">
    <source>
        <dbReference type="ARBA" id="ARBA00022598"/>
    </source>
</evidence>
<dbReference type="PANTHER" id="PTHR12561:SF3">
    <property type="entry name" value="LIPOYLTRANSFERASE 1, MITOCHONDRIAL"/>
    <property type="match status" value="1"/>
</dbReference>
<reference evidence="9" key="1">
    <citation type="submission" date="2019-08" db="EMBL/GenBank/DDBJ databases">
        <authorList>
            <person name="Kucharzyk K."/>
            <person name="Murdoch R.W."/>
            <person name="Higgins S."/>
            <person name="Loffler F."/>
        </authorList>
    </citation>
    <scope>NUCLEOTIDE SEQUENCE</scope>
</reference>
<dbReference type="Gene3D" id="3.30.390.50">
    <property type="entry name" value="CO dehydrogenase flavoprotein, C-terminal domain"/>
    <property type="match status" value="1"/>
</dbReference>
<comment type="pathway">
    <text evidence="2">Protein modification; protein lipoylation via exogenous pathway; protein N(6)-(lipoyl)lysine from lipoate: step 1/2.</text>
</comment>
<dbReference type="Pfam" id="PF10437">
    <property type="entry name" value="Lip_prot_lig_C"/>
    <property type="match status" value="1"/>
</dbReference>
<dbReference type="PANTHER" id="PTHR12561">
    <property type="entry name" value="LIPOATE-PROTEIN LIGASE"/>
    <property type="match status" value="1"/>
</dbReference>
<comment type="pathway">
    <text evidence="1">Protein modification; protein lipoylation via exogenous pathway; protein N(6)-(lipoyl)lysine from lipoate: step 2/2.</text>
</comment>
<dbReference type="GO" id="GO:0005737">
    <property type="term" value="C:cytoplasm"/>
    <property type="evidence" value="ECO:0007669"/>
    <property type="project" value="TreeGrafter"/>
</dbReference>
<protein>
    <recommendedName>
        <fullName evidence="3">lipoate--protein ligase</fullName>
        <ecNumber evidence="3">6.3.1.20</ecNumber>
    </recommendedName>
</protein>
<dbReference type="PROSITE" id="PS51733">
    <property type="entry name" value="BPL_LPL_CATALYTIC"/>
    <property type="match status" value="1"/>
</dbReference>
<keyword evidence="6" id="KW-0067">ATP-binding</keyword>
<evidence type="ECO:0000313" key="9">
    <source>
        <dbReference type="EMBL" id="MPL72499.1"/>
    </source>
</evidence>
<evidence type="ECO:0000256" key="7">
    <source>
        <dbReference type="ARBA" id="ARBA00048037"/>
    </source>
</evidence>
<proteinExistence type="predicted"/>
<dbReference type="AlphaFoldDB" id="A0A644U0Q4"/>
<dbReference type="CDD" id="cd16443">
    <property type="entry name" value="LplA"/>
    <property type="match status" value="1"/>
</dbReference>
<dbReference type="InterPro" id="IPR045864">
    <property type="entry name" value="aa-tRNA-synth_II/BPL/LPL"/>
</dbReference>
<name>A0A644U0Q4_9ZZZZ</name>
<sequence>MYFVIDNNTDPWWNLAAEEYLFKNIDKPIFRLWQNDNAIIIGNHQNAYAEINTDYVRERGIKVVRRLTGGGAVFHDLGNVNFTFIDNAEANEESAVMFARFTKPIIDALKSIEVDAYLEGRNDLLIDGRKFSGNAVARYKNRLLQHGTLLFSASMADLSNALAARSEKFTGKSVQSNRSRVTNITEHLKTPLSIKEFIDFLHNFVAGSGSGYSRYEYSKDDIEAITKLKETKYSLDSWNYGKSPSYTYSKVKKFPAGLIEIYLQVEKGKIEEIKIFGDYFFNKETEELENLIKGCNHSHNQLTERVEKINLSDYISNIEREEFLSLFWE</sequence>
<dbReference type="Pfam" id="PF21948">
    <property type="entry name" value="LplA-B_cat"/>
    <property type="match status" value="1"/>
</dbReference>
<dbReference type="Gene3D" id="3.30.930.10">
    <property type="entry name" value="Bira Bifunctional Protein, Domain 2"/>
    <property type="match status" value="1"/>
</dbReference>
<dbReference type="SUPFAM" id="SSF55681">
    <property type="entry name" value="Class II aaRS and biotin synthetases"/>
    <property type="match status" value="1"/>
</dbReference>
<evidence type="ECO:0000256" key="3">
    <source>
        <dbReference type="ARBA" id="ARBA00012367"/>
    </source>
</evidence>
<evidence type="ECO:0000256" key="1">
    <source>
        <dbReference type="ARBA" id="ARBA00005085"/>
    </source>
</evidence>
<keyword evidence="5" id="KW-0547">Nucleotide-binding</keyword>
<dbReference type="GO" id="GO:0009249">
    <property type="term" value="P:protein lipoylation"/>
    <property type="evidence" value="ECO:0007669"/>
    <property type="project" value="InterPro"/>
</dbReference>
<dbReference type="SUPFAM" id="SSF82649">
    <property type="entry name" value="SufE/NifU"/>
    <property type="match status" value="1"/>
</dbReference>
<dbReference type="GO" id="GO:0016979">
    <property type="term" value="F:lipoate-protein ligase activity"/>
    <property type="evidence" value="ECO:0007669"/>
    <property type="project" value="UniProtKB-EC"/>
</dbReference>
<dbReference type="InterPro" id="IPR004562">
    <property type="entry name" value="LipoylTrfase_LipoateP_Ligase"/>
</dbReference>
<dbReference type="EMBL" id="VSSQ01000066">
    <property type="protein sequence ID" value="MPL72499.1"/>
    <property type="molecule type" value="Genomic_DNA"/>
</dbReference>